<gene>
    <name evidence="1" type="ORF">HUV48_09230</name>
</gene>
<evidence type="ECO:0000313" key="2">
    <source>
        <dbReference type="Proteomes" id="UP000561438"/>
    </source>
</evidence>
<organism evidence="1 2">
    <name type="scientific">Qipengyuania atrilutea</name>
    <dbReference type="NCBI Taxonomy" id="2744473"/>
    <lineage>
        <taxon>Bacteria</taxon>
        <taxon>Pseudomonadati</taxon>
        <taxon>Pseudomonadota</taxon>
        <taxon>Alphaproteobacteria</taxon>
        <taxon>Sphingomonadales</taxon>
        <taxon>Erythrobacteraceae</taxon>
        <taxon>Qipengyuania</taxon>
    </lineage>
</organism>
<dbReference type="SUPFAM" id="SSF52540">
    <property type="entry name" value="P-loop containing nucleoside triphosphate hydrolases"/>
    <property type="match status" value="2"/>
</dbReference>
<proteinExistence type="predicted"/>
<dbReference type="EMBL" id="JABWGV010000003">
    <property type="protein sequence ID" value="NVD45201.1"/>
    <property type="molecule type" value="Genomic_DNA"/>
</dbReference>
<evidence type="ECO:0008006" key="3">
    <source>
        <dbReference type="Google" id="ProtNLM"/>
    </source>
</evidence>
<dbReference type="InterPro" id="IPR027417">
    <property type="entry name" value="P-loop_NTPase"/>
</dbReference>
<accession>A0A850GZZ5</accession>
<sequence>MPRPTNLILYGPPGTGKTYRTAHEAVQLCDGSAPDDRTQLKARYDTLVEAGQIAETGWYFLRPSSA</sequence>
<dbReference type="AlphaFoldDB" id="A0A850GZZ5"/>
<reference evidence="1 2" key="1">
    <citation type="submission" date="2020-06" db="EMBL/GenBank/DDBJ databases">
        <title>Altererythrobacter sp. HHU K3-1.</title>
        <authorList>
            <person name="Zhang D."/>
            <person name="Xue H."/>
        </authorList>
    </citation>
    <scope>NUCLEOTIDE SEQUENCE [LARGE SCALE GENOMIC DNA]</scope>
    <source>
        <strain evidence="1 2">HHU K3-1</strain>
    </source>
</reference>
<protein>
    <recommendedName>
        <fullName evidence="3">ATPase AAA-type core domain-containing protein</fullName>
    </recommendedName>
</protein>
<evidence type="ECO:0000313" key="1">
    <source>
        <dbReference type="EMBL" id="NVD45201.1"/>
    </source>
</evidence>
<keyword evidence="2" id="KW-1185">Reference proteome</keyword>
<dbReference type="Proteomes" id="UP000561438">
    <property type="component" value="Unassembled WGS sequence"/>
</dbReference>
<dbReference type="RefSeq" id="WP_176267355.1">
    <property type="nucleotide sequence ID" value="NZ_JABWGV010000003.1"/>
</dbReference>
<name>A0A850GZZ5_9SPHN</name>
<comment type="caution">
    <text evidence="1">The sequence shown here is derived from an EMBL/GenBank/DDBJ whole genome shotgun (WGS) entry which is preliminary data.</text>
</comment>